<dbReference type="OrthoDB" id="1680245at2"/>
<protein>
    <submittedName>
        <fullName evidence="1">Uncharacterized protein</fullName>
    </submittedName>
</protein>
<dbReference type="EMBL" id="FQZB01000011">
    <property type="protein sequence ID" value="SHJ87605.1"/>
    <property type="molecule type" value="Genomic_DNA"/>
</dbReference>
<dbReference type="STRING" id="1121302.SAMN02745163_02781"/>
<evidence type="ECO:0000313" key="2">
    <source>
        <dbReference type="Proteomes" id="UP000184310"/>
    </source>
</evidence>
<dbReference type="Proteomes" id="UP000184310">
    <property type="component" value="Unassembled WGS sequence"/>
</dbReference>
<accession>A0A1M6MVT0</accession>
<sequence>MGYNNFFNSYFVELNNLTDLLNKYANAYRLLIGGAGELNNIADVKKSDLKDSLERVYKLGDIMDDLLKTIDSVEICYMDYLKIKAQLIGDKSFKDDILTEVDNELLFQNSTKSRSDINDKD</sequence>
<organism evidence="1 2">
    <name type="scientific">Clostridium cavendishii DSM 21758</name>
    <dbReference type="NCBI Taxonomy" id="1121302"/>
    <lineage>
        <taxon>Bacteria</taxon>
        <taxon>Bacillati</taxon>
        <taxon>Bacillota</taxon>
        <taxon>Clostridia</taxon>
        <taxon>Eubacteriales</taxon>
        <taxon>Clostridiaceae</taxon>
        <taxon>Clostridium</taxon>
    </lineage>
</organism>
<reference evidence="1 2" key="1">
    <citation type="submission" date="2016-11" db="EMBL/GenBank/DDBJ databases">
        <authorList>
            <person name="Jaros S."/>
            <person name="Januszkiewicz K."/>
            <person name="Wedrychowicz H."/>
        </authorList>
    </citation>
    <scope>NUCLEOTIDE SEQUENCE [LARGE SCALE GENOMIC DNA]</scope>
    <source>
        <strain evidence="1 2">DSM 21758</strain>
    </source>
</reference>
<keyword evidence="2" id="KW-1185">Reference proteome</keyword>
<dbReference type="AlphaFoldDB" id="A0A1M6MVT0"/>
<proteinExistence type="predicted"/>
<name>A0A1M6MVT0_9CLOT</name>
<evidence type="ECO:0000313" key="1">
    <source>
        <dbReference type="EMBL" id="SHJ87605.1"/>
    </source>
</evidence>
<dbReference type="RefSeq" id="WP_072988795.1">
    <property type="nucleotide sequence ID" value="NZ_FQZB01000011.1"/>
</dbReference>
<gene>
    <name evidence="1" type="ORF">SAMN02745163_02781</name>
</gene>